<dbReference type="AlphaFoldDB" id="A0AAW2ELW9"/>
<comment type="caution">
    <text evidence="1">The sequence shown here is derived from an EMBL/GenBank/DDBJ whole genome shotgun (WGS) entry which is preliminary data.</text>
</comment>
<name>A0AAW2ELW9_9HYME</name>
<reference evidence="1 2" key="1">
    <citation type="submission" date="2023-03" db="EMBL/GenBank/DDBJ databases">
        <title>High recombination rates correlate with genetic variation in Cardiocondyla obscurior ants.</title>
        <authorList>
            <person name="Errbii M."/>
        </authorList>
    </citation>
    <scope>NUCLEOTIDE SEQUENCE [LARGE SCALE GENOMIC DNA]</scope>
    <source>
        <strain evidence="1">Alpha-2009</strain>
        <tissue evidence="1">Whole body</tissue>
    </source>
</reference>
<proteinExistence type="predicted"/>
<dbReference type="Proteomes" id="UP001430953">
    <property type="component" value="Unassembled WGS sequence"/>
</dbReference>
<evidence type="ECO:0000313" key="2">
    <source>
        <dbReference type="Proteomes" id="UP001430953"/>
    </source>
</evidence>
<gene>
    <name evidence="1" type="ORF">PUN28_017554</name>
</gene>
<evidence type="ECO:0000313" key="1">
    <source>
        <dbReference type="EMBL" id="KAL0103369.1"/>
    </source>
</evidence>
<protein>
    <submittedName>
        <fullName evidence="1">Uncharacterized protein</fullName>
    </submittedName>
</protein>
<dbReference type="EMBL" id="JADYXP020000021">
    <property type="protein sequence ID" value="KAL0103369.1"/>
    <property type="molecule type" value="Genomic_DNA"/>
</dbReference>
<accession>A0AAW2ELW9</accession>
<keyword evidence="2" id="KW-1185">Reference proteome</keyword>
<sequence>MLKNVIQNGTRIDDHRRRVKLYRYRELGTLEYRRFKLNFQQARKDANEARSTKTALNDARNKKLPLDEDFNRRRVYARDKNKNKIKNGRCAAKLRRLFVNARRHRTRLLRNLYSEMTSERMIES</sequence>
<organism evidence="1 2">
    <name type="scientific">Cardiocondyla obscurior</name>
    <dbReference type="NCBI Taxonomy" id="286306"/>
    <lineage>
        <taxon>Eukaryota</taxon>
        <taxon>Metazoa</taxon>
        <taxon>Ecdysozoa</taxon>
        <taxon>Arthropoda</taxon>
        <taxon>Hexapoda</taxon>
        <taxon>Insecta</taxon>
        <taxon>Pterygota</taxon>
        <taxon>Neoptera</taxon>
        <taxon>Endopterygota</taxon>
        <taxon>Hymenoptera</taxon>
        <taxon>Apocrita</taxon>
        <taxon>Aculeata</taxon>
        <taxon>Formicoidea</taxon>
        <taxon>Formicidae</taxon>
        <taxon>Myrmicinae</taxon>
        <taxon>Cardiocondyla</taxon>
    </lineage>
</organism>